<gene>
    <name evidence="1" type="ORF">OPW20_07115</name>
</gene>
<proteinExistence type="predicted"/>
<name>A0ABT5GT56_9VIBR</name>
<dbReference type="Proteomes" id="UP001150001">
    <property type="component" value="Unassembled WGS sequence"/>
</dbReference>
<evidence type="ECO:0000313" key="1">
    <source>
        <dbReference type="EMBL" id="MDC5739832.1"/>
    </source>
</evidence>
<organism evidence="1 2">
    <name type="scientific">Vibrio europaeus</name>
    <dbReference type="NCBI Taxonomy" id="300876"/>
    <lineage>
        <taxon>Bacteria</taxon>
        <taxon>Pseudomonadati</taxon>
        <taxon>Pseudomonadota</taxon>
        <taxon>Gammaproteobacteria</taxon>
        <taxon>Vibrionales</taxon>
        <taxon>Vibrionaceae</taxon>
        <taxon>Vibrio</taxon>
        <taxon>Vibrio oreintalis group</taxon>
    </lineage>
</organism>
<dbReference type="EMBL" id="JAPFIT010000011">
    <property type="protein sequence ID" value="MDC5739832.1"/>
    <property type="molecule type" value="Genomic_DNA"/>
</dbReference>
<reference evidence="1" key="1">
    <citation type="submission" date="2022-11" db="EMBL/GenBank/DDBJ databases">
        <title>Role of the vibriolysin VemA secreted by the emergent pathogen Vibrio europaeus in the colonization of Manila clam mucus.</title>
        <authorList>
            <person name="Martinez C."/>
            <person name="Rodriguez S."/>
            <person name="Vences A."/>
            <person name="Barja J.L."/>
            <person name="Toranzo A.E."/>
            <person name="Dubert J."/>
        </authorList>
    </citation>
    <scope>NUCLEOTIDE SEQUENCE</scope>
    <source>
        <strain evidence="1">3454</strain>
    </source>
</reference>
<protein>
    <submittedName>
        <fullName evidence="1">Uncharacterized protein</fullName>
    </submittedName>
</protein>
<comment type="caution">
    <text evidence="1">The sequence shown here is derived from an EMBL/GenBank/DDBJ whole genome shotgun (WGS) entry which is preliminary data.</text>
</comment>
<evidence type="ECO:0000313" key="2">
    <source>
        <dbReference type="Proteomes" id="UP001150001"/>
    </source>
</evidence>
<accession>A0ABT5GT56</accession>
<sequence length="100" mass="11769">MQLHHTHELNTTSNPFETFDENIIMFLEHYQIRDFSFESLTAFLKAEYCAAKKTASLNLSYQEWAVKNDEYVSTVSSYFIYKNWLVQYAPEDSSSIVTLH</sequence>
<dbReference type="RefSeq" id="WP_081230211.1">
    <property type="nucleotide sequence ID" value="NZ_JAPFIR010000009.1"/>
</dbReference>
<keyword evidence="2" id="KW-1185">Reference proteome</keyword>